<dbReference type="Gene3D" id="3.40.50.970">
    <property type="match status" value="1"/>
</dbReference>
<evidence type="ECO:0000256" key="5">
    <source>
        <dbReference type="ARBA" id="ARBA00012280"/>
    </source>
</evidence>
<dbReference type="FunFam" id="3.40.50.970:FF:000036">
    <property type="entry name" value="2-oxoglutarate dehydrogenase E1 component"/>
    <property type="match status" value="1"/>
</dbReference>
<dbReference type="InterPro" id="IPR001017">
    <property type="entry name" value="DH_E1"/>
</dbReference>
<keyword evidence="14" id="KW-1185">Reference proteome</keyword>
<dbReference type="Pfam" id="PF02779">
    <property type="entry name" value="Transket_pyr"/>
    <property type="match status" value="1"/>
</dbReference>
<evidence type="ECO:0000313" key="13">
    <source>
        <dbReference type="EMBL" id="NMM45537.1"/>
    </source>
</evidence>
<organism evidence="13 14">
    <name type="scientific">Pacificispira spongiicola</name>
    <dbReference type="NCBI Taxonomy" id="2729598"/>
    <lineage>
        <taxon>Bacteria</taxon>
        <taxon>Pseudomonadati</taxon>
        <taxon>Pseudomonadota</taxon>
        <taxon>Alphaproteobacteria</taxon>
        <taxon>Rhodospirillales</taxon>
        <taxon>Rhodospirillaceae</taxon>
        <taxon>Pacificispira</taxon>
    </lineage>
</organism>
<dbReference type="Gene3D" id="3.40.50.11610">
    <property type="entry name" value="Multifunctional 2-oxoglutarate metabolism enzyme, C-terminal domain"/>
    <property type="match status" value="1"/>
</dbReference>
<dbReference type="Pfam" id="PF16078">
    <property type="entry name" value="2-oxogl_dehyd_N"/>
    <property type="match status" value="1"/>
</dbReference>
<dbReference type="InterPro" id="IPR011603">
    <property type="entry name" value="2oxoglutarate_DH_E1"/>
</dbReference>
<evidence type="ECO:0000259" key="12">
    <source>
        <dbReference type="SMART" id="SM00861"/>
    </source>
</evidence>
<feature type="compositionally biased region" description="Low complexity" evidence="11">
    <location>
        <begin position="67"/>
        <end position="82"/>
    </location>
</feature>
<dbReference type="InterPro" id="IPR042179">
    <property type="entry name" value="KGD_C_sf"/>
</dbReference>
<feature type="compositionally biased region" description="Basic residues" evidence="11">
    <location>
        <begin position="1003"/>
        <end position="1023"/>
    </location>
</feature>
<proteinExistence type="inferred from homology"/>
<dbReference type="CDD" id="cd02016">
    <property type="entry name" value="TPP_E1_OGDC_like"/>
    <property type="match status" value="1"/>
</dbReference>
<comment type="caution">
    <text evidence="13">The sequence shown here is derived from an EMBL/GenBank/DDBJ whole genome shotgun (WGS) entry which is preliminary data.</text>
</comment>
<keyword evidence="8" id="KW-0786">Thiamine pyrophosphate</keyword>
<evidence type="ECO:0000256" key="9">
    <source>
        <dbReference type="ARBA" id="ARBA00023152"/>
    </source>
</evidence>
<keyword evidence="7 13" id="KW-0560">Oxidoreductase</keyword>
<accession>A0A7Y0E1J0</accession>
<dbReference type="NCBIfam" id="NF006914">
    <property type="entry name" value="PRK09404.1"/>
    <property type="match status" value="1"/>
</dbReference>
<dbReference type="InterPro" id="IPR005475">
    <property type="entry name" value="Transketolase-like_Pyr-bd"/>
</dbReference>
<protein>
    <recommendedName>
        <fullName evidence="6">2-oxoglutarate dehydrogenase E1 component</fullName>
        <ecNumber evidence="5">1.2.4.2</ecNumber>
    </recommendedName>
    <alternativeName>
        <fullName evidence="10">Alpha-ketoglutarate dehydrogenase</fullName>
    </alternativeName>
</protein>
<evidence type="ECO:0000256" key="2">
    <source>
        <dbReference type="ARBA" id="ARBA00003906"/>
    </source>
</evidence>
<dbReference type="PANTHER" id="PTHR23152">
    <property type="entry name" value="2-OXOGLUTARATE DEHYDROGENASE"/>
    <property type="match status" value="1"/>
</dbReference>
<dbReference type="GO" id="GO:0006099">
    <property type="term" value="P:tricarboxylic acid cycle"/>
    <property type="evidence" value="ECO:0007669"/>
    <property type="project" value="TreeGrafter"/>
</dbReference>
<evidence type="ECO:0000256" key="1">
    <source>
        <dbReference type="ARBA" id="ARBA00001964"/>
    </source>
</evidence>
<dbReference type="GO" id="GO:0045252">
    <property type="term" value="C:oxoglutarate dehydrogenase complex"/>
    <property type="evidence" value="ECO:0007669"/>
    <property type="project" value="TreeGrafter"/>
</dbReference>
<dbReference type="SUPFAM" id="SSF52518">
    <property type="entry name" value="Thiamin diphosphate-binding fold (THDP-binding)"/>
    <property type="match status" value="2"/>
</dbReference>
<dbReference type="GO" id="GO:0004591">
    <property type="term" value="F:oxoglutarate dehydrogenase (succinyl-transferring) activity"/>
    <property type="evidence" value="ECO:0007669"/>
    <property type="project" value="UniProtKB-EC"/>
</dbReference>
<comment type="function">
    <text evidence="2">E1 component of the 2-oxoglutarate dehydrogenase (OGDH) complex which catalyzes the decarboxylation of 2-oxoglutarate, the first step in the conversion of 2-oxoglutarate to succinyl-CoA and CO(2).</text>
</comment>
<dbReference type="Gene3D" id="1.10.287.1150">
    <property type="entry name" value="TPP helical domain"/>
    <property type="match status" value="1"/>
</dbReference>
<evidence type="ECO:0000256" key="11">
    <source>
        <dbReference type="SAM" id="MobiDB-lite"/>
    </source>
</evidence>
<evidence type="ECO:0000256" key="4">
    <source>
        <dbReference type="ARBA" id="ARBA00011301"/>
    </source>
</evidence>
<evidence type="ECO:0000256" key="6">
    <source>
        <dbReference type="ARBA" id="ARBA00013321"/>
    </source>
</evidence>
<dbReference type="Gene3D" id="3.40.50.12470">
    <property type="match status" value="1"/>
</dbReference>
<dbReference type="FunFam" id="3.40.50.12470:FF:000003">
    <property type="entry name" value="2-oxoglutarate dehydrogenase E1 component"/>
    <property type="match status" value="1"/>
</dbReference>
<dbReference type="PANTHER" id="PTHR23152:SF4">
    <property type="entry name" value="2-OXOADIPATE DEHYDROGENASE COMPLEX COMPONENT E1"/>
    <property type="match status" value="1"/>
</dbReference>
<dbReference type="SMART" id="SM00861">
    <property type="entry name" value="Transket_pyr"/>
    <property type="match status" value="1"/>
</dbReference>
<name>A0A7Y0E1J0_9PROT</name>
<dbReference type="NCBIfam" id="TIGR00239">
    <property type="entry name" value="2oxo_dh_E1"/>
    <property type="match status" value="1"/>
</dbReference>
<evidence type="ECO:0000313" key="14">
    <source>
        <dbReference type="Proteomes" id="UP000539372"/>
    </source>
</evidence>
<sequence>MTYIGENSQLFGANETYIAELFTKWALDPSSVDPSWATYFESLEPGEVLLEDDHKGPSWTRRRTAVLGQGDSASSQSLSDALSDPDRNQDSIQQLIAALKGGTPAASSDQIRQATLDSIRALMLIRAYRMRGHMEAKLDPLGLENRGNHPELDPATYGFDERDMDRPIFINYYLGLESATLREIVKICRQTYCGNIGVEFLHIQDPEEKSWIQEKIESSRNRKDFTDLGRKTIFERLTSADMFETYLDTKYRGTKRFGLDGGESLVPMMEQIFKRGAQLGLEEVVLGMAHRGRLNVLANIMNKPYSQIFAEFEGMSSNPDSVMGSGDVKYHLGTSADREFEGKTVHLSLTANPSHLECVNTVVLGKVRAKQHQRGDAEREKVMGLLLHGDAAFIGQGVVAETFLLSQLDGYATGGTIHIIINNQIGFTTAPSKSRSSPYPSDMAKTVDAPVFHVNGDDPEACVHVARLAMEYRQKFKKDVVIDMWCYRRHGHNEGDEPMFTQPAMYKRIKTHPRTREIYANRLQELGVLDATACEDVRKDILKALDDSYETAKSFKPNKADWLEGKWAGLSIAEDGARRGHTSVDMDLLKEVGYAISEVPKNFTPNPKIARQLEAKRQMIETGEGIDWGTAEALAFGTLLCESTTIRLSGEDCERGTFSQRHAVLIDQDNEGRHIPLNNIRLGQAPFEVIDSPLSEFGLLGFEYGYASAEPHALVLWEAQFGDFANGAQVIIDQFIASGESKWLRMCGLVMLLPHGYEGQGPEHSSARLERYLQLSAEDNWQVCNITSPANYYHALRRQVRRNFRKPLIQMTPKSLLRHKACVSALSEFGPGTTFHRVLWDNADGSGRLAKDEDIRRVVICSGKVYFDLEAERDAQGIKDVYILRLEQIYPFPFHAMGKELSRFPNAEIVWCQEEPENNGAWFFVDRRIERVLEDIGHKPASRPRYVGRVAAASPATGSAKRHAMEQKALVDEALTVPTKGRSVPAKSTTAKTVTKTAAAKKASPKKAAAKKTAAKKAAAKKK</sequence>
<dbReference type="InterPro" id="IPR031717">
    <property type="entry name" value="ODO-1/KGD_C"/>
</dbReference>
<dbReference type="Proteomes" id="UP000539372">
    <property type="component" value="Unassembled WGS sequence"/>
</dbReference>
<comment type="subunit">
    <text evidence="4">Homodimer. Part of the 2-oxoglutarate dehydrogenase (OGDH) complex composed of E1 (2-oxoglutarate dehydrogenase), E2 (dihydrolipoamide succinyltransferase) and E3 (dihydrolipoamide dehydrogenase); the complex contains multiple copies of the three enzymatic components (E1, E2 and E3).</text>
</comment>
<dbReference type="RefSeq" id="WP_169625925.1">
    <property type="nucleotide sequence ID" value="NZ_JABBNT010000004.1"/>
</dbReference>
<dbReference type="Pfam" id="PF00676">
    <property type="entry name" value="E1_dh"/>
    <property type="match status" value="1"/>
</dbReference>
<feature type="region of interest" description="Disordered" evidence="11">
    <location>
        <begin position="66"/>
        <end position="87"/>
    </location>
</feature>
<keyword evidence="9" id="KW-0324">Glycolysis</keyword>
<dbReference type="PIRSF" id="PIRSF000157">
    <property type="entry name" value="Oxoglu_dh_E1"/>
    <property type="match status" value="1"/>
</dbReference>
<feature type="region of interest" description="Disordered" evidence="11">
    <location>
        <begin position="980"/>
        <end position="1023"/>
    </location>
</feature>
<dbReference type="GO" id="GO:0030976">
    <property type="term" value="F:thiamine pyrophosphate binding"/>
    <property type="evidence" value="ECO:0007669"/>
    <property type="project" value="InterPro"/>
</dbReference>
<gene>
    <name evidence="13" type="ORF">HH303_13665</name>
</gene>
<dbReference type="GO" id="GO:0005829">
    <property type="term" value="C:cytosol"/>
    <property type="evidence" value="ECO:0007669"/>
    <property type="project" value="TreeGrafter"/>
</dbReference>
<comment type="similarity">
    <text evidence="3">Belongs to the alpha-ketoglutarate dehydrogenase family.</text>
</comment>
<evidence type="ECO:0000256" key="10">
    <source>
        <dbReference type="ARBA" id="ARBA00030680"/>
    </source>
</evidence>
<feature type="domain" description="Transketolase-like pyrimidine-binding" evidence="12">
    <location>
        <begin position="626"/>
        <end position="819"/>
    </location>
</feature>
<reference evidence="13 14" key="1">
    <citation type="submission" date="2020-04" db="EMBL/GenBank/DDBJ databases">
        <title>Rhodospirillaceae bacterium KN72 isolated from deep sea.</title>
        <authorList>
            <person name="Zhang D.-C."/>
        </authorList>
    </citation>
    <scope>NUCLEOTIDE SEQUENCE [LARGE SCALE GENOMIC DNA]</scope>
    <source>
        <strain evidence="13 14">KN72</strain>
    </source>
</reference>
<dbReference type="AlphaFoldDB" id="A0A7Y0E1J0"/>
<evidence type="ECO:0000256" key="8">
    <source>
        <dbReference type="ARBA" id="ARBA00023052"/>
    </source>
</evidence>
<dbReference type="EMBL" id="JABBNT010000004">
    <property type="protein sequence ID" value="NMM45537.1"/>
    <property type="molecule type" value="Genomic_DNA"/>
</dbReference>
<evidence type="ECO:0000256" key="3">
    <source>
        <dbReference type="ARBA" id="ARBA00006936"/>
    </source>
</evidence>
<feature type="compositionally biased region" description="Low complexity" evidence="11">
    <location>
        <begin position="984"/>
        <end position="1002"/>
    </location>
</feature>
<evidence type="ECO:0000256" key="7">
    <source>
        <dbReference type="ARBA" id="ARBA00023002"/>
    </source>
</evidence>
<dbReference type="Pfam" id="PF16870">
    <property type="entry name" value="OxoGdeHyase_C"/>
    <property type="match status" value="1"/>
</dbReference>
<dbReference type="NCBIfam" id="NF008907">
    <property type="entry name" value="PRK12270.1"/>
    <property type="match status" value="1"/>
</dbReference>
<dbReference type="EC" id="1.2.4.2" evidence="5"/>
<dbReference type="InterPro" id="IPR032106">
    <property type="entry name" value="2-oxogl_dehyd_N"/>
</dbReference>
<dbReference type="InterPro" id="IPR029061">
    <property type="entry name" value="THDP-binding"/>
</dbReference>
<dbReference type="GO" id="GO:0006096">
    <property type="term" value="P:glycolytic process"/>
    <property type="evidence" value="ECO:0007669"/>
    <property type="project" value="UniProtKB-KW"/>
</dbReference>
<comment type="cofactor">
    <cofactor evidence="1">
        <name>thiamine diphosphate</name>
        <dbReference type="ChEBI" id="CHEBI:58937"/>
    </cofactor>
</comment>